<dbReference type="AlphaFoldDB" id="A0ABD4AZP6"/>
<proteinExistence type="predicted"/>
<gene>
    <name evidence="1" type="ORF">WR31_12605</name>
</gene>
<evidence type="ECO:0000313" key="2">
    <source>
        <dbReference type="Proteomes" id="UP000034400"/>
    </source>
</evidence>
<dbReference type="EMBL" id="LASD01000003">
    <property type="protein sequence ID" value="KKL42722.1"/>
    <property type="molecule type" value="Genomic_DNA"/>
</dbReference>
<comment type="caution">
    <text evidence="1">The sequence shown here is derived from an EMBL/GenBank/DDBJ whole genome shotgun (WGS) entry which is preliminary data.</text>
</comment>
<dbReference type="Proteomes" id="UP000034400">
    <property type="component" value="Unassembled WGS sequence"/>
</dbReference>
<reference evidence="1 2" key="1">
    <citation type="submission" date="2015-03" db="EMBL/GenBank/DDBJ databases">
        <title>Draft genome sequences of the Burkholderia contaminans strains LMG 23361 and FFH2055 and Burkholderia cenocepacia K56-2.</title>
        <authorList>
            <person name="Bloodworth R.A."/>
            <person name="Selin C."/>
            <person name="Lopez De Volder M.A."/>
            <person name="Degrossi J."/>
            <person name="Drevinek P."/>
            <person name="Galanternik L."/>
            <person name="Cardona S.T."/>
        </authorList>
    </citation>
    <scope>NUCLEOTIDE SEQUENCE [LARGE SCALE GENOMIC DNA]</scope>
    <source>
        <strain evidence="1 2">LMG 23361</strain>
    </source>
</reference>
<name>A0ABD4AZP6_9BURK</name>
<protein>
    <submittedName>
        <fullName evidence="1">Uncharacterized protein</fullName>
    </submittedName>
</protein>
<sequence length="70" mass="8071">MHGRLALGRRMPRWIALGLPVRFRQVGGHVVGIGRFRIRPDVGQRRFGPLQPLRWVRCHRRSFMAGSAGR</sequence>
<evidence type="ECO:0000313" key="1">
    <source>
        <dbReference type="EMBL" id="KKL42722.1"/>
    </source>
</evidence>
<accession>A0ABD4AZP6</accession>
<organism evidence="1 2">
    <name type="scientific">Burkholderia contaminans LMG 23361</name>
    <dbReference type="NCBI Taxonomy" id="1334628"/>
    <lineage>
        <taxon>Bacteria</taxon>
        <taxon>Pseudomonadati</taxon>
        <taxon>Pseudomonadota</taxon>
        <taxon>Betaproteobacteria</taxon>
        <taxon>Burkholderiales</taxon>
        <taxon>Burkholderiaceae</taxon>
        <taxon>Burkholderia</taxon>
        <taxon>Burkholderia cepacia complex</taxon>
    </lineage>
</organism>